<dbReference type="EMBL" id="CAJPEV010004791">
    <property type="protein sequence ID" value="CAG0902312.1"/>
    <property type="molecule type" value="Genomic_DNA"/>
</dbReference>
<evidence type="ECO:0000256" key="3">
    <source>
        <dbReference type="ARBA" id="ARBA00022902"/>
    </source>
</evidence>
<reference evidence="10" key="1">
    <citation type="submission" date="2020-11" db="EMBL/GenBank/DDBJ databases">
        <authorList>
            <person name="Tran Van P."/>
        </authorList>
    </citation>
    <scope>NUCLEOTIDE SEQUENCE</scope>
</reference>
<dbReference type="SMART" id="SM00355">
    <property type="entry name" value="ZnF_C2H2"/>
    <property type="match status" value="2"/>
</dbReference>
<dbReference type="PANTHER" id="PTHR23110:SF111">
    <property type="entry name" value="LONGITUDINALS LACKING PROTEIN, ISOFORMS F_I_K_T"/>
    <property type="match status" value="1"/>
</dbReference>
<dbReference type="GO" id="GO:0005634">
    <property type="term" value="C:nucleus"/>
    <property type="evidence" value="ECO:0007669"/>
    <property type="project" value="TreeGrafter"/>
</dbReference>
<dbReference type="GO" id="GO:0048813">
    <property type="term" value="P:dendrite morphogenesis"/>
    <property type="evidence" value="ECO:0007669"/>
    <property type="project" value="UniProtKB-ARBA"/>
</dbReference>
<dbReference type="GO" id="GO:0007526">
    <property type="term" value="P:larval somatic muscle development"/>
    <property type="evidence" value="ECO:0007669"/>
    <property type="project" value="UniProtKB-ARBA"/>
</dbReference>
<keyword evidence="1" id="KW-0217">Developmental protein</keyword>
<dbReference type="Proteomes" id="UP000677054">
    <property type="component" value="Unassembled WGS sequence"/>
</dbReference>
<dbReference type="PANTHER" id="PTHR23110">
    <property type="entry name" value="BTB DOMAIN TRANSCRIPTION FACTOR"/>
    <property type="match status" value="1"/>
</dbReference>
<dbReference type="GO" id="GO:0008406">
    <property type="term" value="P:gonad development"/>
    <property type="evidence" value="ECO:0007669"/>
    <property type="project" value="UniProtKB-ARBA"/>
</dbReference>
<dbReference type="GO" id="GO:0007464">
    <property type="term" value="P:R3/R4 cell fate commitment"/>
    <property type="evidence" value="ECO:0007669"/>
    <property type="project" value="UniProtKB-ARBA"/>
</dbReference>
<name>A0A7R9FS12_9CRUS</name>
<dbReference type="Pfam" id="PF00096">
    <property type="entry name" value="zf-C2H2"/>
    <property type="match status" value="1"/>
</dbReference>
<dbReference type="InterPro" id="IPR013087">
    <property type="entry name" value="Znf_C2H2_type"/>
</dbReference>
<accession>A0A7R9FS12</accession>
<feature type="domain" description="C2H2-type" evidence="9">
    <location>
        <begin position="299"/>
        <end position="326"/>
    </location>
</feature>
<dbReference type="CDD" id="cd18315">
    <property type="entry name" value="BTB_POZ_BAB-like"/>
    <property type="match status" value="1"/>
</dbReference>
<evidence type="ECO:0000256" key="1">
    <source>
        <dbReference type="ARBA" id="ARBA00022473"/>
    </source>
</evidence>
<dbReference type="EMBL" id="LR904308">
    <property type="protein sequence ID" value="CAD7252747.1"/>
    <property type="molecule type" value="Genomic_DNA"/>
</dbReference>
<dbReference type="PROSITE" id="PS50097">
    <property type="entry name" value="BTB"/>
    <property type="match status" value="1"/>
</dbReference>
<evidence type="ECO:0000256" key="5">
    <source>
        <dbReference type="ARBA" id="ARBA00037382"/>
    </source>
</evidence>
<sequence length="358" mass="40522">MFRDLSQRNWHCSAAKMSSKYNLKWNSHHAEAFHNFEILRHRDMFVDVTLSCDGQFFKAHKLVLSAGSGYFERMLNRDGTGTPIIHFYGIEMHLLKLVIEFMYSGEVEVPSLDLERFIEIAEHLEVKGLKGEKSKSSFVSHGMGGTTIPVAGVEDALAHKRKSSVHHEYSDSLLPPAKLARSHLSVPRVGNKAESAHLSSQMGAMQQPQQGPSSVDTIKQEDEVTEIHDDTTQSSTGAPGSADEGQWDGQSQSSYYDEGMEGEPDIPLNIPPEVDSQTIFKDQDYVWCGWIRGTRKKKYFCAVCDYSHKKKDNMVKHSSTHNKLKRFKCALCDKNFARNDYLKRHVLMRHPDLCVLGM</sequence>
<dbReference type="GO" id="GO:0045467">
    <property type="term" value="P:R7 cell development"/>
    <property type="evidence" value="ECO:0007669"/>
    <property type="project" value="UniProtKB-ARBA"/>
</dbReference>
<dbReference type="InterPro" id="IPR000210">
    <property type="entry name" value="BTB/POZ_dom"/>
</dbReference>
<protein>
    <submittedName>
        <fullName evidence="10">Uncharacterized protein</fullName>
    </submittedName>
</protein>
<gene>
    <name evidence="10" type="ORF">DSTB1V02_LOCUS12502</name>
</gene>
<dbReference type="OrthoDB" id="6077919at2759"/>
<keyword evidence="6" id="KW-0479">Metal-binding</keyword>
<dbReference type="Gene3D" id="3.30.160.60">
    <property type="entry name" value="Classic Zinc Finger"/>
    <property type="match status" value="1"/>
</dbReference>
<dbReference type="PROSITE" id="PS00028">
    <property type="entry name" value="ZINC_FINGER_C2H2_1"/>
    <property type="match status" value="1"/>
</dbReference>
<keyword evidence="4" id="KW-0539">Nucleus</keyword>
<evidence type="ECO:0000313" key="11">
    <source>
        <dbReference type="Proteomes" id="UP000677054"/>
    </source>
</evidence>
<dbReference type="AlphaFoldDB" id="A0A7R9FS12"/>
<evidence type="ECO:0000256" key="7">
    <source>
        <dbReference type="SAM" id="MobiDB-lite"/>
    </source>
</evidence>
<keyword evidence="3" id="KW-0524">Neurogenesis</keyword>
<keyword evidence="6" id="KW-0863">Zinc-finger</keyword>
<dbReference type="InterPro" id="IPR036236">
    <property type="entry name" value="Znf_C2H2_sf"/>
</dbReference>
<dbReference type="GO" id="GO:0008270">
    <property type="term" value="F:zinc ion binding"/>
    <property type="evidence" value="ECO:0007669"/>
    <property type="project" value="UniProtKB-KW"/>
</dbReference>
<feature type="compositionally biased region" description="Low complexity" evidence="7">
    <location>
        <begin position="199"/>
        <end position="214"/>
    </location>
</feature>
<evidence type="ECO:0000256" key="6">
    <source>
        <dbReference type="PROSITE-ProRule" id="PRU00042"/>
    </source>
</evidence>
<feature type="compositionally biased region" description="Basic and acidic residues" evidence="7">
    <location>
        <begin position="218"/>
        <end position="231"/>
    </location>
</feature>
<dbReference type="GO" id="GO:0006357">
    <property type="term" value="P:regulation of transcription by RNA polymerase II"/>
    <property type="evidence" value="ECO:0007669"/>
    <property type="project" value="TreeGrafter"/>
</dbReference>
<dbReference type="GO" id="GO:0016199">
    <property type="term" value="P:axon midline choice point recognition"/>
    <property type="evidence" value="ECO:0007669"/>
    <property type="project" value="UniProtKB-ARBA"/>
</dbReference>
<dbReference type="Gene3D" id="3.30.710.10">
    <property type="entry name" value="Potassium Channel Kv1.1, Chain A"/>
    <property type="match status" value="1"/>
</dbReference>
<feature type="domain" description="C2H2-type" evidence="9">
    <location>
        <begin position="327"/>
        <end position="350"/>
    </location>
</feature>
<dbReference type="SMART" id="SM00225">
    <property type="entry name" value="BTB"/>
    <property type="match status" value="1"/>
</dbReference>
<dbReference type="SUPFAM" id="SSF57667">
    <property type="entry name" value="beta-beta-alpha zinc fingers"/>
    <property type="match status" value="1"/>
</dbReference>
<feature type="region of interest" description="Disordered" evidence="7">
    <location>
        <begin position="188"/>
        <end position="264"/>
    </location>
</feature>
<dbReference type="InterPro" id="IPR051095">
    <property type="entry name" value="Dros_DevTransReg"/>
</dbReference>
<evidence type="ECO:0000256" key="2">
    <source>
        <dbReference type="ARBA" id="ARBA00022782"/>
    </source>
</evidence>
<evidence type="ECO:0000259" key="8">
    <source>
        <dbReference type="PROSITE" id="PS50097"/>
    </source>
</evidence>
<dbReference type="InterPro" id="IPR011333">
    <property type="entry name" value="SKP1/BTB/POZ_sf"/>
</dbReference>
<keyword evidence="2" id="KW-0221">Differentiation</keyword>
<feature type="domain" description="BTB" evidence="8">
    <location>
        <begin position="46"/>
        <end position="111"/>
    </location>
</feature>
<keyword evidence="6" id="KW-0862">Zinc</keyword>
<dbReference type="GO" id="GO:0035167">
    <property type="term" value="P:larval lymph gland hemopoiesis"/>
    <property type="evidence" value="ECO:0007669"/>
    <property type="project" value="UniProtKB-ARBA"/>
</dbReference>
<keyword evidence="11" id="KW-1185">Reference proteome</keyword>
<comment type="function">
    <text evidence="5">Putative transcription factor required for axon growth and guidance in the central and peripheral nervous systems. Repels CNS axons away from the midline by promoting the expression of the midline repellent sli and its receptor robo.</text>
</comment>
<evidence type="ECO:0000313" key="10">
    <source>
        <dbReference type="EMBL" id="CAD7252747.1"/>
    </source>
</evidence>
<dbReference type="SUPFAM" id="SSF54695">
    <property type="entry name" value="POZ domain"/>
    <property type="match status" value="1"/>
</dbReference>
<organism evidence="10">
    <name type="scientific">Darwinula stevensoni</name>
    <dbReference type="NCBI Taxonomy" id="69355"/>
    <lineage>
        <taxon>Eukaryota</taxon>
        <taxon>Metazoa</taxon>
        <taxon>Ecdysozoa</taxon>
        <taxon>Arthropoda</taxon>
        <taxon>Crustacea</taxon>
        <taxon>Oligostraca</taxon>
        <taxon>Ostracoda</taxon>
        <taxon>Podocopa</taxon>
        <taxon>Podocopida</taxon>
        <taxon>Darwinulocopina</taxon>
        <taxon>Darwinuloidea</taxon>
        <taxon>Darwinulidae</taxon>
        <taxon>Darwinula</taxon>
    </lineage>
</organism>
<evidence type="ECO:0000256" key="4">
    <source>
        <dbReference type="ARBA" id="ARBA00023242"/>
    </source>
</evidence>
<proteinExistence type="predicted"/>
<evidence type="ECO:0000259" key="9">
    <source>
        <dbReference type="PROSITE" id="PS50157"/>
    </source>
</evidence>
<dbReference type="GO" id="GO:0045476">
    <property type="term" value="P:nurse cell apoptotic process"/>
    <property type="evidence" value="ECO:0007669"/>
    <property type="project" value="UniProtKB-ARBA"/>
</dbReference>
<dbReference type="PROSITE" id="PS50157">
    <property type="entry name" value="ZINC_FINGER_C2H2_2"/>
    <property type="match status" value="2"/>
</dbReference>
<dbReference type="Pfam" id="PF00651">
    <property type="entry name" value="BTB"/>
    <property type="match status" value="1"/>
</dbReference>